<evidence type="ECO:0000313" key="2">
    <source>
        <dbReference type="Proteomes" id="UP000775877"/>
    </source>
</evidence>
<accession>A0A955L2L2</accession>
<proteinExistence type="predicted"/>
<reference evidence="1" key="2">
    <citation type="journal article" date="2021" name="Microbiome">
        <title>Successional dynamics and alternative stable states in a saline activated sludge microbial community over 9 years.</title>
        <authorList>
            <person name="Wang Y."/>
            <person name="Ye J."/>
            <person name="Ju F."/>
            <person name="Liu L."/>
            <person name="Boyd J.A."/>
            <person name="Deng Y."/>
            <person name="Parks D.H."/>
            <person name="Jiang X."/>
            <person name="Yin X."/>
            <person name="Woodcroft B.J."/>
            <person name="Tyson G.W."/>
            <person name="Hugenholtz P."/>
            <person name="Polz M.F."/>
            <person name="Zhang T."/>
        </authorList>
    </citation>
    <scope>NUCLEOTIDE SEQUENCE</scope>
    <source>
        <strain evidence="1">HKST-UBA13</strain>
    </source>
</reference>
<reference evidence="1" key="1">
    <citation type="submission" date="2020-04" db="EMBL/GenBank/DDBJ databases">
        <authorList>
            <person name="Zhang T."/>
        </authorList>
    </citation>
    <scope>NUCLEOTIDE SEQUENCE</scope>
    <source>
        <strain evidence="1">HKST-UBA13</strain>
    </source>
</reference>
<comment type="caution">
    <text evidence="1">The sequence shown here is derived from an EMBL/GenBank/DDBJ whole genome shotgun (WGS) entry which is preliminary data.</text>
</comment>
<dbReference type="Proteomes" id="UP000775877">
    <property type="component" value="Unassembled WGS sequence"/>
</dbReference>
<organism evidence="1 2">
    <name type="scientific">Candidatus Dojkabacteria bacterium</name>
    <dbReference type="NCBI Taxonomy" id="2099670"/>
    <lineage>
        <taxon>Bacteria</taxon>
        <taxon>Candidatus Dojkabacteria</taxon>
    </lineage>
</organism>
<sequence length="95" mass="10899">MNNTELNYIKSSTKTLGSLLSQKTDAFAKLDIIIQLRKNLEFLQSAIPAEEYAEYKEIENNMRERLDRLSDPSFLSKLKLDVTGLIQDFRTSIGN</sequence>
<protein>
    <submittedName>
        <fullName evidence="1">Uncharacterized protein</fullName>
    </submittedName>
</protein>
<dbReference type="AlphaFoldDB" id="A0A955L2L2"/>
<evidence type="ECO:0000313" key="1">
    <source>
        <dbReference type="EMBL" id="MCA9381571.1"/>
    </source>
</evidence>
<gene>
    <name evidence="1" type="ORF">KC678_04865</name>
</gene>
<dbReference type="EMBL" id="JAGQLJ010000134">
    <property type="protein sequence ID" value="MCA9381571.1"/>
    <property type="molecule type" value="Genomic_DNA"/>
</dbReference>
<name>A0A955L2L2_9BACT</name>